<evidence type="ECO:0000256" key="1">
    <source>
        <dbReference type="ARBA" id="ARBA00022665"/>
    </source>
</evidence>
<dbReference type="GO" id="GO:0016020">
    <property type="term" value="C:membrane"/>
    <property type="evidence" value="ECO:0007669"/>
    <property type="project" value="TreeGrafter"/>
</dbReference>
<dbReference type="Gene3D" id="3.10.120.10">
    <property type="entry name" value="Cytochrome b5-like heme/steroid binding domain"/>
    <property type="match status" value="1"/>
</dbReference>
<protein>
    <recommendedName>
        <fullName evidence="3">Cytochrome b5 heme-binding domain-containing protein</fullName>
    </recommendedName>
</protein>
<dbReference type="PANTHER" id="PTHR10281:SF76">
    <property type="entry name" value="CALCUTTA CUP-RELATED"/>
    <property type="match status" value="1"/>
</dbReference>
<evidence type="ECO:0000256" key="2">
    <source>
        <dbReference type="ARBA" id="ARBA00038357"/>
    </source>
</evidence>
<dbReference type="OrthoDB" id="547796at2759"/>
<evidence type="ECO:0000259" key="3">
    <source>
        <dbReference type="Pfam" id="PF00173"/>
    </source>
</evidence>
<keyword evidence="1" id="KW-0446">Lipid-binding</keyword>
<dbReference type="EMBL" id="CP000582">
    <property type="protein sequence ID" value="ABO94361.1"/>
    <property type="molecule type" value="Genomic_DNA"/>
</dbReference>
<dbReference type="InterPro" id="IPR001199">
    <property type="entry name" value="Cyt_B5-like_heme/steroid-bd"/>
</dbReference>
<gene>
    <name evidence="4" type="ORF">OSTLU_29865</name>
</gene>
<feature type="domain" description="Cytochrome b5 heme-binding" evidence="3">
    <location>
        <begin position="28"/>
        <end position="77"/>
    </location>
</feature>
<sequence length="118" mass="12556">MATRDGDGDAATTFTPATLRALVERSNGALCAFACDGVVFDATLGKDFYGVGGPYAALNGRDATRALATMKINVSDADEALGARGLTEEELKTLGEWRAKFESKYPRLGTFERRGEGN</sequence>
<comment type="similarity">
    <text evidence="2">Belongs to the cytochrome b5 family. MAPR subfamily.</text>
</comment>
<dbReference type="PANTHER" id="PTHR10281">
    <property type="entry name" value="MEMBRANE-ASSOCIATED PROGESTERONE RECEPTOR COMPONENT-RELATED"/>
    <property type="match status" value="1"/>
</dbReference>
<dbReference type="OMA" id="LCAFACD"/>
<dbReference type="Proteomes" id="UP000001568">
    <property type="component" value="Chromosome 2"/>
</dbReference>
<dbReference type="Gramene" id="ABO94361">
    <property type="protein sequence ID" value="ABO94361"/>
    <property type="gene ID" value="OSTLU_29865"/>
</dbReference>
<dbReference type="eggNOG" id="KOG1110">
    <property type="taxonomic scope" value="Eukaryota"/>
</dbReference>
<proteinExistence type="inferred from homology"/>
<dbReference type="RefSeq" id="XP_001416069.1">
    <property type="nucleotide sequence ID" value="XM_001416032.1"/>
</dbReference>
<accession>A4RTI1</accession>
<dbReference type="STRING" id="436017.A4RTI1"/>
<dbReference type="InterPro" id="IPR036400">
    <property type="entry name" value="Cyt_B5-like_heme/steroid_sf"/>
</dbReference>
<evidence type="ECO:0000313" key="4">
    <source>
        <dbReference type="EMBL" id="ABO94361.1"/>
    </source>
</evidence>
<dbReference type="GO" id="GO:0005496">
    <property type="term" value="F:steroid binding"/>
    <property type="evidence" value="ECO:0007669"/>
    <property type="project" value="UniProtKB-KW"/>
</dbReference>
<dbReference type="InterPro" id="IPR050577">
    <property type="entry name" value="MAPR/NEUFC/NENF-like"/>
</dbReference>
<dbReference type="GeneID" id="5000264"/>
<dbReference type="KEGG" id="olu:OSTLU_29865"/>
<dbReference type="Pfam" id="PF00173">
    <property type="entry name" value="Cyt-b5"/>
    <property type="match status" value="1"/>
</dbReference>
<keyword evidence="5" id="KW-1185">Reference proteome</keyword>
<organism evidence="4 5">
    <name type="scientific">Ostreococcus lucimarinus (strain CCE9901)</name>
    <dbReference type="NCBI Taxonomy" id="436017"/>
    <lineage>
        <taxon>Eukaryota</taxon>
        <taxon>Viridiplantae</taxon>
        <taxon>Chlorophyta</taxon>
        <taxon>Mamiellophyceae</taxon>
        <taxon>Mamiellales</taxon>
        <taxon>Bathycoccaceae</taxon>
        <taxon>Ostreococcus</taxon>
    </lineage>
</organism>
<dbReference type="SUPFAM" id="SSF55856">
    <property type="entry name" value="Cytochrome b5-like heme/steroid binding domain"/>
    <property type="match status" value="1"/>
</dbReference>
<dbReference type="GO" id="GO:0012505">
    <property type="term" value="C:endomembrane system"/>
    <property type="evidence" value="ECO:0007669"/>
    <property type="project" value="TreeGrafter"/>
</dbReference>
<name>A4RTI1_OSTLU</name>
<dbReference type="AlphaFoldDB" id="A4RTI1"/>
<keyword evidence="1" id="KW-0754">Steroid-binding</keyword>
<dbReference type="HOGENOM" id="CLU_042860_3_1_1"/>
<evidence type="ECO:0000313" key="5">
    <source>
        <dbReference type="Proteomes" id="UP000001568"/>
    </source>
</evidence>
<reference evidence="4 5" key="1">
    <citation type="journal article" date="2007" name="Proc. Natl. Acad. Sci. U.S.A.">
        <title>The tiny eukaryote Ostreococcus provides genomic insights into the paradox of plankton speciation.</title>
        <authorList>
            <person name="Palenik B."/>
            <person name="Grimwood J."/>
            <person name="Aerts A."/>
            <person name="Rouze P."/>
            <person name="Salamov A."/>
            <person name="Putnam N."/>
            <person name="Dupont C."/>
            <person name="Jorgensen R."/>
            <person name="Derelle E."/>
            <person name="Rombauts S."/>
            <person name="Zhou K."/>
            <person name="Otillar R."/>
            <person name="Merchant S.S."/>
            <person name="Podell S."/>
            <person name="Gaasterland T."/>
            <person name="Napoli C."/>
            <person name="Gendler K."/>
            <person name="Manuell A."/>
            <person name="Tai V."/>
            <person name="Vallon O."/>
            <person name="Piganeau G."/>
            <person name="Jancek S."/>
            <person name="Heijde M."/>
            <person name="Jabbari K."/>
            <person name="Bowler C."/>
            <person name="Lohr M."/>
            <person name="Robbens S."/>
            <person name="Werner G."/>
            <person name="Dubchak I."/>
            <person name="Pazour G.J."/>
            <person name="Ren Q."/>
            <person name="Paulsen I."/>
            <person name="Delwiche C."/>
            <person name="Schmutz J."/>
            <person name="Rokhsar D."/>
            <person name="Van de Peer Y."/>
            <person name="Moreau H."/>
            <person name="Grigoriev I.V."/>
        </authorList>
    </citation>
    <scope>NUCLEOTIDE SEQUENCE [LARGE SCALE GENOMIC DNA]</scope>
    <source>
        <strain evidence="4 5">CCE9901</strain>
    </source>
</reference>